<evidence type="ECO:0000313" key="3">
    <source>
        <dbReference type="Proteomes" id="UP000334990"/>
    </source>
</evidence>
<keyword evidence="1" id="KW-0732">Signal</keyword>
<proteinExistence type="predicted"/>
<accession>A0A5M3VVV2</accession>
<keyword evidence="3" id="KW-1185">Reference proteome</keyword>
<dbReference type="AlphaFoldDB" id="A0A5M3VVV2"/>
<evidence type="ECO:0000313" key="2">
    <source>
        <dbReference type="EMBL" id="GES00935.1"/>
    </source>
</evidence>
<dbReference type="Proteomes" id="UP000334990">
    <property type="component" value="Unassembled WGS sequence"/>
</dbReference>
<feature type="signal peptide" evidence="1">
    <location>
        <begin position="1"/>
        <end position="36"/>
    </location>
</feature>
<dbReference type="EMBL" id="BLAD01000047">
    <property type="protein sequence ID" value="GES00935.1"/>
    <property type="molecule type" value="Genomic_DNA"/>
</dbReference>
<feature type="chain" id="PRO_5039517040" evidence="1">
    <location>
        <begin position="37"/>
        <end position="102"/>
    </location>
</feature>
<evidence type="ECO:0000256" key="1">
    <source>
        <dbReference type="SAM" id="SignalP"/>
    </source>
</evidence>
<protein>
    <submittedName>
        <fullName evidence="2">Uncharacterized protein</fullName>
    </submittedName>
</protein>
<reference evidence="2 3" key="1">
    <citation type="submission" date="2019-10" db="EMBL/GenBank/DDBJ databases">
        <title>Whole genome shotgun sequence of Acrocarpospora corrugata NBRC 13972.</title>
        <authorList>
            <person name="Ichikawa N."/>
            <person name="Kimura A."/>
            <person name="Kitahashi Y."/>
            <person name="Komaki H."/>
            <person name="Oguchi A."/>
        </authorList>
    </citation>
    <scope>NUCLEOTIDE SEQUENCE [LARGE SCALE GENOMIC DNA]</scope>
    <source>
        <strain evidence="2 3">NBRC 13972</strain>
    </source>
</reference>
<sequence length="102" mass="10149">MIVSVGTSFGGDMIRKLIVVAMLGAGLSAVPSAAFAGAADPHAQPTCPPDPTVECLGACPPGHACVPAPKQCFTTPCPQYDCVPLPAVSHQSVPPAAPSVSI</sequence>
<gene>
    <name evidence="2" type="ORF">Acor_29990</name>
</gene>
<organism evidence="2 3">
    <name type="scientific">Acrocarpospora corrugata</name>
    <dbReference type="NCBI Taxonomy" id="35763"/>
    <lineage>
        <taxon>Bacteria</taxon>
        <taxon>Bacillati</taxon>
        <taxon>Actinomycetota</taxon>
        <taxon>Actinomycetes</taxon>
        <taxon>Streptosporangiales</taxon>
        <taxon>Streptosporangiaceae</taxon>
        <taxon>Acrocarpospora</taxon>
    </lineage>
</organism>
<comment type="caution">
    <text evidence="2">The sequence shown here is derived from an EMBL/GenBank/DDBJ whole genome shotgun (WGS) entry which is preliminary data.</text>
</comment>
<name>A0A5M3VVV2_9ACTN</name>